<evidence type="ECO:0000259" key="12">
    <source>
        <dbReference type="PROSITE" id="PS50929"/>
    </source>
</evidence>
<dbReference type="InterPro" id="IPR036640">
    <property type="entry name" value="ABC1_TM_sf"/>
</dbReference>
<dbReference type="AlphaFoldDB" id="A0A1G2K401"/>
<dbReference type="PROSITE" id="PS50929">
    <property type="entry name" value="ABC_TM1F"/>
    <property type="match status" value="1"/>
</dbReference>
<dbReference type="GO" id="GO:0006869">
    <property type="term" value="P:lipid transport"/>
    <property type="evidence" value="ECO:0007669"/>
    <property type="project" value="UniProtKB-KW"/>
</dbReference>
<feature type="transmembrane region" description="Helical" evidence="10">
    <location>
        <begin position="178"/>
        <end position="196"/>
    </location>
</feature>
<dbReference type="EMBL" id="MHQC01000041">
    <property type="protein sequence ID" value="OGZ94159.1"/>
    <property type="molecule type" value="Genomic_DNA"/>
</dbReference>
<dbReference type="GO" id="GO:0016887">
    <property type="term" value="F:ATP hydrolysis activity"/>
    <property type="evidence" value="ECO:0007669"/>
    <property type="project" value="InterPro"/>
</dbReference>
<keyword evidence="4" id="KW-0547">Nucleotide-binding</keyword>
<dbReference type="PROSITE" id="PS50893">
    <property type="entry name" value="ABC_TRANSPORTER_2"/>
    <property type="match status" value="1"/>
</dbReference>
<evidence type="ECO:0000313" key="14">
    <source>
        <dbReference type="Proteomes" id="UP000177152"/>
    </source>
</evidence>
<dbReference type="Pfam" id="PF00664">
    <property type="entry name" value="ABC_membrane"/>
    <property type="match status" value="1"/>
</dbReference>
<dbReference type="SUPFAM" id="SSF52540">
    <property type="entry name" value="P-loop containing nucleoside triphosphate hydrolases"/>
    <property type="match status" value="1"/>
</dbReference>
<dbReference type="SMART" id="SM00382">
    <property type="entry name" value="AAA"/>
    <property type="match status" value="1"/>
</dbReference>
<keyword evidence="7 10" id="KW-1133">Transmembrane helix</keyword>
<feature type="transmembrane region" description="Helical" evidence="10">
    <location>
        <begin position="29"/>
        <end position="50"/>
    </location>
</feature>
<evidence type="ECO:0000256" key="2">
    <source>
        <dbReference type="ARBA" id="ARBA00022448"/>
    </source>
</evidence>
<dbReference type="Proteomes" id="UP000177152">
    <property type="component" value="Unassembled WGS sequence"/>
</dbReference>
<evidence type="ECO:0000256" key="7">
    <source>
        <dbReference type="ARBA" id="ARBA00022989"/>
    </source>
</evidence>
<evidence type="ECO:0000256" key="5">
    <source>
        <dbReference type="ARBA" id="ARBA00022840"/>
    </source>
</evidence>
<feature type="transmembrane region" description="Helical" evidence="10">
    <location>
        <begin position="151"/>
        <end position="172"/>
    </location>
</feature>
<feature type="transmembrane region" description="Helical" evidence="10">
    <location>
        <begin position="263"/>
        <end position="284"/>
    </location>
</feature>
<accession>A0A1G2K401</accession>
<dbReference type="GO" id="GO:0015421">
    <property type="term" value="F:ABC-type oligopeptide transporter activity"/>
    <property type="evidence" value="ECO:0007669"/>
    <property type="project" value="TreeGrafter"/>
</dbReference>
<dbReference type="PANTHER" id="PTHR43394">
    <property type="entry name" value="ATP-DEPENDENT PERMEASE MDL1, MITOCHONDRIAL"/>
    <property type="match status" value="1"/>
</dbReference>
<dbReference type="PROSITE" id="PS00211">
    <property type="entry name" value="ABC_TRANSPORTER_1"/>
    <property type="match status" value="1"/>
</dbReference>
<comment type="caution">
    <text evidence="13">The sequence shown here is derived from an EMBL/GenBank/DDBJ whole genome shotgun (WGS) entry which is preliminary data.</text>
</comment>
<keyword evidence="5" id="KW-0067">ATP-binding</keyword>
<proteinExistence type="predicted"/>
<dbReference type="Gene3D" id="1.20.1560.10">
    <property type="entry name" value="ABC transporter type 1, transmembrane domain"/>
    <property type="match status" value="1"/>
</dbReference>
<dbReference type="InterPro" id="IPR003593">
    <property type="entry name" value="AAA+_ATPase"/>
</dbReference>
<sequence>MIQKMSLKQNIAEGIPVIKRHLVLHKRRVITLLFLSVFLAASDAAIPYFAGRLFDAINHNDLVTLFGNTFPKAFAILAVWFVIRSLGDISGWQKSIQQERLSADLDAEYLVYAFSSILFLPVSFHKKSRVGEISERIQRGATWLEQIINRVLIELLPDFLSIIIALVITFFIQPRLTLILFVAIIIYAFLLVRTAPGLGDLANKMRHAYGKAYGKASEDLVNIQAIKQAGAERHEKYQLYRFFQLKAARLWGHYMQIWQSLSFYQRLIITLTQLGIFVVSIHFIREGSMTMGQLVAFNGYAAMMFGPFVVLGRNWDVIQHGVVAIMRAEKIIQLPKEVYEPENAIMLGEVKGEVRFDNVSFSYGARQKKVLENISFEVRPGEVVALVGESGVGKSTLVDLVSHYYRPTGGHIYIDGHDVSRLDLYMLRSHIAVVPQEPLLFNDTVKNNIRYGNFSASDEEVEQAAKLAYAKDFIANFPQKYNQLVGERGIKLSVGQKQRIAIARAILRSPSILILDEPTSALDAKSEDFIQKSLEFLMEKRTTFIIAHRLSTVRKADMILVLEKGRIIEKGTHEDLLRIPKGVYRRLYEFQIGLT</sequence>
<keyword evidence="2" id="KW-0813">Transport</keyword>
<keyword evidence="6" id="KW-1278">Translocase</keyword>
<dbReference type="Gene3D" id="3.40.50.300">
    <property type="entry name" value="P-loop containing nucleotide triphosphate hydrolases"/>
    <property type="match status" value="1"/>
</dbReference>
<organism evidence="13 14">
    <name type="scientific">Candidatus Sungbacteria bacterium RIFCSPHIGHO2_01_FULL_47_32</name>
    <dbReference type="NCBI Taxonomy" id="1802264"/>
    <lineage>
        <taxon>Bacteria</taxon>
        <taxon>Candidatus Sungiibacteriota</taxon>
    </lineage>
</organism>
<dbReference type="GO" id="GO:0005524">
    <property type="term" value="F:ATP binding"/>
    <property type="evidence" value="ECO:0007669"/>
    <property type="project" value="UniProtKB-KW"/>
</dbReference>
<evidence type="ECO:0000256" key="9">
    <source>
        <dbReference type="ARBA" id="ARBA00023136"/>
    </source>
</evidence>
<feature type="domain" description="ABC transmembrane type-1" evidence="12">
    <location>
        <begin position="30"/>
        <end position="320"/>
    </location>
</feature>
<comment type="subcellular location">
    <subcellularLocation>
        <location evidence="1">Cell membrane</location>
        <topology evidence="1">Multi-pass membrane protein</topology>
    </subcellularLocation>
</comment>
<evidence type="ECO:0000256" key="6">
    <source>
        <dbReference type="ARBA" id="ARBA00022967"/>
    </source>
</evidence>
<keyword evidence="8" id="KW-0445">Lipid transport</keyword>
<evidence type="ECO:0000256" key="3">
    <source>
        <dbReference type="ARBA" id="ARBA00022692"/>
    </source>
</evidence>
<dbReference type="InterPro" id="IPR017871">
    <property type="entry name" value="ABC_transporter-like_CS"/>
</dbReference>
<dbReference type="InterPro" id="IPR039421">
    <property type="entry name" value="Type_1_exporter"/>
</dbReference>
<dbReference type="SUPFAM" id="SSF90123">
    <property type="entry name" value="ABC transporter transmembrane region"/>
    <property type="match status" value="1"/>
</dbReference>
<gene>
    <name evidence="13" type="ORF">A2633_02835</name>
</gene>
<evidence type="ECO:0000259" key="11">
    <source>
        <dbReference type="PROSITE" id="PS50893"/>
    </source>
</evidence>
<dbReference type="Pfam" id="PF00005">
    <property type="entry name" value="ABC_tran"/>
    <property type="match status" value="1"/>
</dbReference>
<keyword evidence="9 10" id="KW-0472">Membrane</keyword>
<protein>
    <recommendedName>
        <fullName evidence="15">ABC transporter ATP-binding protein</fullName>
    </recommendedName>
</protein>
<feature type="transmembrane region" description="Helical" evidence="10">
    <location>
        <begin position="290"/>
        <end position="311"/>
    </location>
</feature>
<evidence type="ECO:0000256" key="8">
    <source>
        <dbReference type="ARBA" id="ARBA00023055"/>
    </source>
</evidence>
<evidence type="ECO:0008006" key="15">
    <source>
        <dbReference type="Google" id="ProtNLM"/>
    </source>
</evidence>
<feature type="transmembrane region" description="Helical" evidence="10">
    <location>
        <begin position="62"/>
        <end position="83"/>
    </location>
</feature>
<dbReference type="FunFam" id="3.40.50.300:FF:000140">
    <property type="entry name" value="Lipid A export ATP-binding/permease protein MsbA"/>
    <property type="match status" value="1"/>
</dbReference>
<keyword evidence="3 10" id="KW-0812">Transmembrane</keyword>
<dbReference type="InterPro" id="IPR027417">
    <property type="entry name" value="P-loop_NTPase"/>
</dbReference>
<dbReference type="PANTHER" id="PTHR43394:SF1">
    <property type="entry name" value="ATP-BINDING CASSETTE SUB-FAMILY B MEMBER 10, MITOCHONDRIAL"/>
    <property type="match status" value="1"/>
</dbReference>
<dbReference type="InterPro" id="IPR003439">
    <property type="entry name" value="ABC_transporter-like_ATP-bd"/>
</dbReference>
<evidence type="ECO:0000256" key="1">
    <source>
        <dbReference type="ARBA" id="ARBA00004651"/>
    </source>
</evidence>
<name>A0A1G2K401_9BACT</name>
<dbReference type="CDD" id="cd07346">
    <property type="entry name" value="ABC_6TM_exporters"/>
    <property type="match status" value="1"/>
</dbReference>
<dbReference type="InterPro" id="IPR011527">
    <property type="entry name" value="ABC1_TM_dom"/>
</dbReference>
<evidence type="ECO:0000256" key="10">
    <source>
        <dbReference type="SAM" id="Phobius"/>
    </source>
</evidence>
<feature type="domain" description="ABC transporter" evidence="11">
    <location>
        <begin position="354"/>
        <end position="589"/>
    </location>
</feature>
<dbReference type="GO" id="GO:0005886">
    <property type="term" value="C:plasma membrane"/>
    <property type="evidence" value="ECO:0007669"/>
    <property type="project" value="UniProtKB-SubCell"/>
</dbReference>
<evidence type="ECO:0000256" key="4">
    <source>
        <dbReference type="ARBA" id="ARBA00022741"/>
    </source>
</evidence>
<reference evidence="13 14" key="1">
    <citation type="journal article" date="2016" name="Nat. Commun.">
        <title>Thousands of microbial genomes shed light on interconnected biogeochemical processes in an aquifer system.</title>
        <authorList>
            <person name="Anantharaman K."/>
            <person name="Brown C.T."/>
            <person name="Hug L.A."/>
            <person name="Sharon I."/>
            <person name="Castelle C.J."/>
            <person name="Probst A.J."/>
            <person name="Thomas B.C."/>
            <person name="Singh A."/>
            <person name="Wilkins M.J."/>
            <person name="Karaoz U."/>
            <person name="Brodie E.L."/>
            <person name="Williams K.H."/>
            <person name="Hubbard S.S."/>
            <person name="Banfield J.F."/>
        </authorList>
    </citation>
    <scope>NUCLEOTIDE SEQUENCE [LARGE SCALE GENOMIC DNA]</scope>
</reference>
<evidence type="ECO:0000313" key="13">
    <source>
        <dbReference type="EMBL" id="OGZ94159.1"/>
    </source>
</evidence>